<dbReference type="EMBL" id="JASCZI010062045">
    <property type="protein sequence ID" value="MED6139977.1"/>
    <property type="molecule type" value="Genomic_DNA"/>
</dbReference>
<organism evidence="1 2">
    <name type="scientific">Stylosanthes scabra</name>
    <dbReference type="NCBI Taxonomy" id="79078"/>
    <lineage>
        <taxon>Eukaryota</taxon>
        <taxon>Viridiplantae</taxon>
        <taxon>Streptophyta</taxon>
        <taxon>Embryophyta</taxon>
        <taxon>Tracheophyta</taxon>
        <taxon>Spermatophyta</taxon>
        <taxon>Magnoliopsida</taxon>
        <taxon>eudicotyledons</taxon>
        <taxon>Gunneridae</taxon>
        <taxon>Pentapetalae</taxon>
        <taxon>rosids</taxon>
        <taxon>fabids</taxon>
        <taxon>Fabales</taxon>
        <taxon>Fabaceae</taxon>
        <taxon>Papilionoideae</taxon>
        <taxon>50 kb inversion clade</taxon>
        <taxon>dalbergioids sensu lato</taxon>
        <taxon>Dalbergieae</taxon>
        <taxon>Pterocarpus clade</taxon>
        <taxon>Stylosanthes</taxon>
    </lineage>
</organism>
<reference evidence="1 2" key="1">
    <citation type="journal article" date="2023" name="Plants (Basel)">
        <title>Bridging the Gap: Combining Genomics and Transcriptomics Approaches to Understand Stylosanthes scabra, an Orphan Legume from the Brazilian Caatinga.</title>
        <authorList>
            <person name="Ferreira-Neto J.R.C."/>
            <person name="da Silva M.D."/>
            <person name="Binneck E."/>
            <person name="de Melo N.F."/>
            <person name="da Silva R.H."/>
            <person name="de Melo A.L.T.M."/>
            <person name="Pandolfi V."/>
            <person name="Bustamante F.O."/>
            <person name="Brasileiro-Vidal A.C."/>
            <person name="Benko-Iseppon A.M."/>
        </authorList>
    </citation>
    <scope>NUCLEOTIDE SEQUENCE [LARGE SCALE GENOMIC DNA]</scope>
    <source>
        <tissue evidence="1">Leaves</tissue>
    </source>
</reference>
<proteinExistence type="predicted"/>
<name>A0ABU6SUF0_9FABA</name>
<gene>
    <name evidence="1" type="ORF">PIB30_088822</name>
</gene>
<protein>
    <submittedName>
        <fullName evidence="1">Uncharacterized protein</fullName>
    </submittedName>
</protein>
<evidence type="ECO:0000313" key="1">
    <source>
        <dbReference type="EMBL" id="MED6139977.1"/>
    </source>
</evidence>
<sequence>MGFLEIECLKETGRWFGKVSSTLVLWLKLNLDKGFYERVFKERTSGFIEKGSFSEGIDSCLGRIDSHDSGLKENMILGLQSRFSHCPNRFRFPQRARNFKVFRVDRIDSGTPRIDSYPSRDKISLLGLQGIDSQPSGIDSGLKYFKNCGRHHRSDVYVSRSDRGGVRADVPAYDNSGLSDVVHHRGSSD</sequence>
<keyword evidence="2" id="KW-1185">Reference proteome</keyword>
<accession>A0ABU6SUF0</accession>
<dbReference type="Proteomes" id="UP001341840">
    <property type="component" value="Unassembled WGS sequence"/>
</dbReference>
<evidence type="ECO:0000313" key="2">
    <source>
        <dbReference type="Proteomes" id="UP001341840"/>
    </source>
</evidence>
<comment type="caution">
    <text evidence="1">The sequence shown here is derived from an EMBL/GenBank/DDBJ whole genome shotgun (WGS) entry which is preliminary data.</text>
</comment>